<dbReference type="InterPro" id="IPR000795">
    <property type="entry name" value="T_Tr_GTP-bd_dom"/>
</dbReference>
<dbReference type="SUPFAM" id="SSF50465">
    <property type="entry name" value="EF-Tu/eEF-1alpha/eIF2-gamma C-terminal domain"/>
    <property type="match status" value="1"/>
</dbReference>
<dbReference type="Pfam" id="PF00009">
    <property type="entry name" value="GTP_EFTU"/>
    <property type="match status" value="1"/>
</dbReference>
<evidence type="ECO:0000256" key="2">
    <source>
        <dbReference type="ARBA" id="ARBA00022679"/>
    </source>
</evidence>
<evidence type="ECO:0000256" key="4">
    <source>
        <dbReference type="ARBA" id="ARBA00022741"/>
    </source>
</evidence>
<dbReference type="InterPro" id="IPR009001">
    <property type="entry name" value="Transl_elong_EF1A/Init_IF2_C"/>
</dbReference>
<dbReference type="InterPro" id="IPR041757">
    <property type="entry name" value="CysN_GTP-bd"/>
</dbReference>
<dbReference type="InterPro" id="IPR031157">
    <property type="entry name" value="G_TR_CS"/>
</dbReference>
<dbReference type="FunFam" id="3.40.50.300:FF:000119">
    <property type="entry name" value="Sulfate adenylyltransferase subunit 1"/>
    <property type="match status" value="1"/>
</dbReference>
<dbReference type="InterPro" id="IPR011779">
    <property type="entry name" value="SO4_adenylTrfase_lsu"/>
</dbReference>
<dbReference type="Pfam" id="PF22594">
    <property type="entry name" value="GTP-eEF1A_C"/>
    <property type="match status" value="1"/>
</dbReference>
<dbReference type="GO" id="GO:0005524">
    <property type="term" value="F:ATP binding"/>
    <property type="evidence" value="ECO:0007669"/>
    <property type="project" value="UniProtKB-KW"/>
</dbReference>
<dbReference type="PANTHER" id="PTHR23115">
    <property type="entry name" value="TRANSLATION FACTOR"/>
    <property type="match status" value="1"/>
</dbReference>
<comment type="caution">
    <text evidence="8">The sequence shown here is derived from an EMBL/GenBank/DDBJ whole genome shotgun (WGS) entry which is preliminary data.</text>
</comment>
<evidence type="ECO:0000259" key="7">
    <source>
        <dbReference type="PROSITE" id="PS51722"/>
    </source>
</evidence>
<dbReference type="Gene3D" id="2.40.30.10">
    <property type="entry name" value="Translation factors"/>
    <property type="match status" value="2"/>
</dbReference>
<dbReference type="InterPro" id="IPR044138">
    <property type="entry name" value="CysN_II"/>
</dbReference>
<dbReference type="SUPFAM" id="SSF52540">
    <property type="entry name" value="P-loop containing nucleoside triphosphate hydrolases"/>
    <property type="match status" value="1"/>
</dbReference>
<dbReference type="EC" id="2.7.7.4" evidence="1"/>
<dbReference type="AlphaFoldDB" id="A0A3S0HCK1"/>
<evidence type="ECO:0000313" key="8">
    <source>
        <dbReference type="EMBL" id="RTQ53514.1"/>
    </source>
</evidence>
<reference evidence="8 9" key="1">
    <citation type="submission" date="2018-12" db="EMBL/GenBank/DDBJ databases">
        <title>Hymenobacter gummosus sp. nov., isolated from a spring.</title>
        <authorList>
            <person name="Nie L."/>
        </authorList>
    </citation>
    <scope>NUCLEOTIDE SEQUENCE [LARGE SCALE GENOMIC DNA]</scope>
    <source>
        <strain evidence="8 9">KCTC 52166</strain>
    </source>
</reference>
<organism evidence="8 9">
    <name type="scientific">Hymenobacter gummosus</name>
    <dbReference type="NCBI Taxonomy" id="1776032"/>
    <lineage>
        <taxon>Bacteria</taxon>
        <taxon>Pseudomonadati</taxon>
        <taxon>Bacteroidota</taxon>
        <taxon>Cytophagia</taxon>
        <taxon>Cytophagales</taxon>
        <taxon>Hymenobacteraceae</taxon>
        <taxon>Hymenobacter</taxon>
    </lineage>
</organism>
<dbReference type="CDD" id="cd03695">
    <property type="entry name" value="CysN_NodQ_II"/>
    <property type="match status" value="1"/>
</dbReference>
<keyword evidence="9" id="KW-1185">Reference proteome</keyword>
<dbReference type="GO" id="GO:0006790">
    <property type="term" value="P:sulfur compound metabolic process"/>
    <property type="evidence" value="ECO:0007669"/>
    <property type="project" value="InterPro"/>
</dbReference>
<evidence type="ECO:0000256" key="1">
    <source>
        <dbReference type="ARBA" id="ARBA00012391"/>
    </source>
</evidence>
<proteinExistence type="predicted"/>
<evidence type="ECO:0000256" key="5">
    <source>
        <dbReference type="ARBA" id="ARBA00022840"/>
    </source>
</evidence>
<gene>
    <name evidence="8" type="ORF">EJV47_01880</name>
</gene>
<dbReference type="PROSITE" id="PS51722">
    <property type="entry name" value="G_TR_2"/>
    <property type="match status" value="1"/>
</dbReference>
<keyword evidence="5" id="KW-0067">ATP-binding</keyword>
<dbReference type="InterPro" id="IPR027417">
    <property type="entry name" value="P-loop_NTPase"/>
</dbReference>
<dbReference type="CDD" id="cd04095">
    <property type="entry name" value="CysN_NoDQ_III"/>
    <property type="match status" value="1"/>
</dbReference>
<dbReference type="PRINTS" id="PR00315">
    <property type="entry name" value="ELONGATNFCT"/>
</dbReference>
<evidence type="ECO:0000256" key="3">
    <source>
        <dbReference type="ARBA" id="ARBA00022695"/>
    </source>
</evidence>
<accession>A0A3S0HCK1</accession>
<protein>
    <recommendedName>
        <fullName evidence="1">sulfate adenylyltransferase</fullName>
        <ecNumber evidence="1">2.7.7.4</ecNumber>
    </recommendedName>
</protein>
<dbReference type="CDD" id="cd04166">
    <property type="entry name" value="CysN_ATPS"/>
    <property type="match status" value="1"/>
</dbReference>
<dbReference type="InterPro" id="IPR044139">
    <property type="entry name" value="CysN_NoDQ_III"/>
</dbReference>
<dbReference type="RefSeq" id="WP_126691440.1">
    <property type="nucleotide sequence ID" value="NZ_RXOF01000001.1"/>
</dbReference>
<keyword evidence="3 8" id="KW-0548">Nucleotidyltransferase</keyword>
<dbReference type="SUPFAM" id="SSF50447">
    <property type="entry name" value="Translation proteins"/>
    <property type="match status" value="1"/>
</dbReference>
<dbReference type="GO" id="GO:0005525">
    <property type="term" value="F:GTP binding"/>
    <property type="evidence" value="ECO:0007669"/>
    <property type="project" value="UniProtKB-KW"/>
</dbReference>
<evidence type="ECO:0000313" key="9">
    <source>
        <dbReference type="Proteomes" id="UP000282184"/>
    </source>
</evidence>
<dbReference type="GO" id="GO:0004781">
    <property type="term" value="F:sulfate adenylyltransferase (ATP) activity"/>
    <property type="evidence" value="ECO:0007669"/>
    <property type="project" value="UniProtKB-EC"/>
</dbReference>
<dbReference type="NCBIfam" id="TIGR02034">
    <property type="entry name" value="CysN"/>
    <property type="match status" value="1"/>
</dbReference>
<dbReference type="Proteomes" id="UP000282184">
    <property type="component" value="Unassembled WGS sequence"/>
</dbReference>
<dbReference type="InterPro" id="IPR054696">
    <property type="entry name" value="GTP-eEF1A_C"/>
</dbReference>
<keyword evidence="4" id="KW-0547">Nucleotide-binding</keyword>
<name>A0A3S0HCK1_9BACT</name>
<keyword evidence="2 8" id="KW-0808">Transferase</keyword>
<dbReference type="OrthoDB" id="9804504at2"/>
<evidence type="ECO:0000256" key="6">
    <source>
        <dbReference type="ARBA" id="ARBA00023134"/>
    </source>
</evidence>
<dbReference type="InterPro" id="IPR050100">
    <property type="entry name" value="TRAFAC_GTPase_members"/>
</dbReference>
<dbReference type="EMBL" id="RXOF01000001">
    <property type="protein sequence ID" value="RTQ53514.1"/>
    <property type="molecule type" value="Genomic_DNA"/>
</dbReference>
<feature type="domain" description="Tr-type G" evidence="7">
    <location>
        <begin position="1"/>
        <end position="215"/>
    </location>
</feature>
<dbReference type="PROSITE" id="PS00301">
    <property type="entry name" value="G_TR_1"/>
    <property type="match status" value="1"/>
</dbReference>
<dbReference type="Gene3D" id="3.40.50.300">
    <property type="entry name" value="P-loop containing nucleotide triphosphate hydrolases"/>
    <property type="match status" value="1"/>
</dbReference>
<dbReference type="GO" id="GO:0003924">
    <property type="term" value="F:GTPase activity"/>
    <property type="evidence" value="ECO:0007669"/>
    <property type="project" value="InterPro"/>
</dbReference>
<dbReference type="InterPro" id="IPR009000">
    <property type="entry name" value="Transl_B-barrel_sf"/>
</dbReference>
<sequence>MDLLRFITCGSVDDGKSTLIGRLLYDSDAVSLDVLAALEEQNRTSAAGTVDLALLTDGLRAEREQGITIDVAHKYFTTARRKFIITDTPGHVQYTRNMVTGASNADLAIVLVDARQGVVEQTRRHSLVAALLGIRHFVLAVNKIDLVGYSEQVFRDIVADYAAVADQLGIRQVTNIPLSALNGDNVVKASANLPWYQGPNLLAHLETVDVAREASTDAGRFQVQYVIRPQTAELPDYRGYAGRIQSGVYRAGDRVVVLPAGIETTLEAIEINQQPVEAAVAPQAVVLRLTDDVDVSRGDTIVPLTQAPEPRRELEATLCWMDERPLRPGRKLLVQHHAAKTRALVQAIVSKTNVQTLEQQDADEARLNDIVRVRLKTAAPLAADAYRDNRTTGAFILLDEQTGATLAAGLIEQTALAEPEFEI</sequence>
<keyword evidence="6" id="KW-0342">GTP-binding</keyword>